<dbReference type="InterPro" id="IPR050180">
    <property type="entry name" value="RNR_Ribonuclease"/>
</dbReference>
<evidence type="ECO:0000256" key="13">
    <source>
        <dbReference type="ARBA" id="ARBA00023242"/>
    </source>
</evidence>
<comment type="similarity">
    <text evidence="4 14">Belongs to the RNR ribonuclease family.</text>
</comment>
<evidence type="ECO:0000256" key="4">
    <source>
        <dbReference type="ARBA" id="ARBA00005785"/>
    </source>
</evidence>
<dbReference type="InterPro" id="IPR022966">
    <property type="entry name" value="RNase_II/R_CS"/>
</dbReference>
<reference evidence="18" key="1">
    <citation type="journal article" date="2021" name="Proc. Natl. Acad. Sci. U.S.A.">
        <title>Three genomes in the algal genus Volvox reveal the fate of a haploid sex-determining region after a transition to homothallism.</title>
        <authorList>
            <person name="Yamamoto K."/>
            <person name="Hamaji T."/>
            <person name="Kawai-Toyooka H."/>
            <person name="Matsuzaki R."/>
            <person name="Takahashi F."/>
            <person name="Nishimura Y."/>
            <person name="Kawachi M."/>
            <person name="Noguchi H."/>
            <person name="Minakuchi Y."/>
            <person name="Umen J.G."/>
            <person name="Toyoda A."/>
            <person name="Nozaki H."/>
        </authorList>
    </citation>
    <scope>NUCLEOTIDE SEQUENCE</scope>
    <source>
        <strain evidence="19">NIES-3785</strain>
        <strain evidence="18">NIES-3786</strain>
    </source>
</reference>
<evidence type="ECO:0000256" key="2">
    <source>
        <dbReference type="ARBA" id="ARBA00004123"/>
    </source>
</evidence>
<accession>A0A8J4FKK3</accession>
<dbReference type="FunFam" id="3.40.50.1010:FF:000021">
    <property type="entry name" value="DIS3-like exonuclease 1 isoform X1"/>
    <property type="match status" value="1"/>
</dbReference>
<dbReference type="InterPro" id="IPR029060">
    <property type="entry name" value="PIN-like_dom_sf"/>
</dbReference>
<gene>
    <name evidence="18" type="ORF">Vretifemale_8329</name>
    <name evidence="19" type="ORF">Vretimale_197</name>
</gene>
<dbReference type="SMART" id="SM00955">
    <property type="entry name" value="RNB"/>
    <property type="match status" value="1"/>
</dbReference>
<evidence type="ECO:0000256" key="15">
    <source>
        <dbReference type="SAM" id="MobiDB-lite"/>
    </source>
</evidence>
<dbReference type="Proteomes" id="UP000722791">
    <property type="component" value="Unassembled WGS sequence"/>
</dbReference>
<keyword evidence="12" id="KW-0694">RNA-binding</keyword>
<name>A0A8J4FKK3_9CHLO</name>
<evidence type="ECO:0000259" key="16">
    <source>
        <dbReference type="SMART" id="SM00670"/>
    </source>
</evidence>
<dbReference type="GO" id="GO:0000176">
    <property type="term" value="C:nuclear exosome (RNase complex)"/>
    <property type="evidence" value="ECO:0007669"/>
    <property type="project" value="TreeGrafter"/>
</dbReference>
<evidence type="ECO:0000256" key="11">
    <source>
        <dbReference type="ARBA" id="ARBA00022842"/>
    </source>
</evidence>
<dbReference type="Pfam" id="PF13638">
    <property type="entry name" value="PIN_4"/>
    <property type="match status" value="1"/>
</dbReference>
<keyword evidence="20" id="KW-1185">Reference proteome</keyword>
<dbReference type="GO" id="GO:0000177">
    <property type="term" value="C:cytoplasmic exosome (RNase complex)"/>
    <property type="evidence" value="ECO:0007669"/>
    <property type="project" value="TreeGrafter"/>
</dbReference>
<dbReference type="PROSITE" id="PS01175">
    <property type="entry name" value="RIBONUCLEASE_II"/>
    <property type="match status" value="1"/>
</dbReference>
<dbReference type="SMART" id="SM00670">
    <property type="entry name" value="PINc"/>
    <property type="match status" value="1"/>
</dbReference>
<comment type="subcellular location">
    <subcellularLocation>
        <location evidence="3">Cytoplasm</location>
    </subcellularLocation>
    <subcellularLocation>
        <location evidence="2">Nucleus</location>
    </subcellularLocation>
</comment>
<dbReference type="Gene3D" id="3.40.50.1010">
    <property type="entry name" value="5'-nuclease"/>
    <property type="match status" value="1"/>
</dbReference>
<feature type="domain" description="RNB" evidence="17">
    <location>
        <begin position="516"/>
        <end position="848"/>
    </location>
</feature>
<evidence type="ECO:0000256" key="8">
    <source>
        <dbReference type="ARBA" id="ARBA00022801"/>
    </source>
</evidence>
<comment type="caution">
    <text evidence="18">The sequence shown here is derived from an EMBL/GenBank/DDBJ whole genome shotgun (WGS) entry which is preliminary data.</text>
</comment>
<feature type="region of interest" description="Disordered" evidence="15">
    <location>
        <begin position="317"/>
        <end position="355"/>
    </location>
</feature>
<dbReference type="PANTHER" id="PTHR23355">
    <property type="entry name" value="RIBONUCLEASE"/>
    <property type="match status" value="1"/>
</dbReference>
<dbReference type="Pfam" id="PF17849">
    <property type="entry name" value="OB_Dis3"/>
    <property type="match status" value="1"/>
</dbReference>
<dbReference type="InterPro" id="IPR001900">
    <property type="entry name" value="RNase_II/R"/>
</dbReference>
<dbReference type="AlphaFoldDB" id="A0A8J4FKK3"/>
<proteinExistence type="inferred from homology"/>
<dbReference type="EMBL" id="BNCQ01000001">
    <property type="protein sequence ID" value="GIL93826.1"/>
    <property type="molecule type" value="Genomic_DNA"/>
</dbReference>
<sequence>MHLNNSYLKKTKKGKVVKVVKERYLRDDIWSGSPLDPECDPASHKLSATAAHYLLIDTNVALHQLDFLEHAAVTDVVVCTTVLEEVQHKNMSAYQRLRSACAAPAKRFFVFANEHHRDTHVTAAEGESPNDRNDRALRVATKWYSERIPQDKVPVILLTNDVANRSAALADGLRAMGVMTYCRALRKDNPELQDLVAAAAEDEEQDAAAAAGCSHGADGASAADDDVAAVGSCGGGRAAKRKKLYGEHLPLAELMAGIKSGRFHQGTLRVSRFNPFEGWVGSESVDTDILLSGRVDMNRAIDGDVVAVELLPEGQWRGPSAKLPGAGDGGKKAGKAVAERDAEAEAEAEVEVDTDDEQGLDEVAEIFQVAPGEHFNDSAGTGKQPTGRVVGIIKRNWRTRGYCGSLKPQRVRGGAANVLFVPVERRYPMIRIQTRQADTLMDKRIVVVIDGWDADSAYPRGHYVRTLGVIGDKDTETEVILIENDINTNPFTPAVHDCVPPLPWSVSPADLADPNRADLRHLVVASVDPPGCKDIDDALHVRQLPNGNYELGVHIADVTHFLKPGTAMDIEAAQRATTVYLVQRRIDMLPKPLTEDICSLRCNVDRLTFSVLWEVDPEANILNTTFTKAVICSRASLTYAEAQSRIDDPAMSDELTVSLRTMNKLAKILRARRAAAGALQLASPEVKFTIDSETQDPLEVGMYQLRETNQMVEEMMLLANVAVAEKILRHFTACSLLRRHQTPPPRQFEPILKAAAAAGFTIDVSSSIALAASLDLAVRQEDPYFNKLVRIMTTRCMTQAKYFGSGECPPSEYHHYGLASPVYTHFTSPIRRYADVVVHRLLGAAIGLEPLPPSARDKEALHDCSDNLNKRHHNAQLAGRASVELHTLIFFKNRTVVADARVTKVKANGLVVFVPKYGIEGPVYLTARDKNNNASTSAAAAAATDGILADRAAGRNPSRGSQQFLLDEEAQTVRSADGSVHFALFDKCAVRISVEEGVAHRRTLVLTLVDRSELPESERMAP</sequence>
<evidence type="ECO:0008006" key="21">
    <source>
        <dbReference type="Google" id="ProtNLM"/>
    </source>
</evidence>
<dbReference type="InterPro" id="IPR012340">
    <property type="entry name" value="NA-bd_OB-fold"/>
</dbReference>
<keyword evidence="9" id="KW-0271">Exosome</keyword>
<evidence type="ECO:0000313" key="18">
    <source>
        <dbReference type="EMBL" id="GIL78961.1"/>
    </source>
</evidence>
<dbReference type="Gene3D" id="2.40.50.690">
    <property type="match status" value="1"/>
</dbReference>
<dbReference type="SUPFAM" id="SSF88723">
    <property type="entry name" value="PIN domain-like"/>
    <property type="match status" value="1"/>
</dbReference>
<dbReference type="Gene3D" id="2.40.50.700">
    <property type="match status" value="1"/>
</dbReference>
<dbReference type="Pfam" id="PF17215">
    <property type="entry name" value="Rrp44_S1"/>
    <property type="match status" value="1"/>
</dbReference>
<evidence type="ECO:0000256" key="7">
    <source>
        <dbReference type="ARBA" id="ARBA00022722"/>
    </source>
</evidence>
<dbReference type="GO" id="GO:0003723">
    <property type="term" value="F:RNA binding"/>
    <property type="evidence" value="ECO:0007669"/>
    <property type="project" value="UniProtKB-KW"/>
</dbReference>
<dbReference type="InterPro" id="IPR033770">
    <property type="entry name" value="RRP44_S1"/>
</dbReference>
<evidence type="ECO:0000313" key="20">
    <source>
        <dbReference type="Proteomes" id="UP000747110"/>
    </source>
</evidence>
<dbReference type="GO" id="GO:0000175">
    <property type="term" value="F:3'-5'-RNA exonuclease activity"/>
    <property type="evidence" value="ECO:0007669"/>
    <property type="project" value="TreeGrafter"/>
</dbReference>
<protein>
    <recommendedName>
        <fullName evidence="21">DIS3-like exonuclease 1</fullName>
    </recommendedName>
</protein>
<dbReference type="InterPro" id="IPR002716">
    <property type="entry name" value="PIN_dom"/>
</dbReference>
<dbReference type="OrthoDB" id="372421at2759"/>
<keyword evidence="6" id="KW-0698">rRNA processing</keyword>
<evidence type="ECO:0000256" key="12">
    <source>
        <dbReference type="ARBA" id="ARBA00022884"/>
    </source>
</evidence>
<evidence type="ECO:0000256" key="3">
    <source>
        <dbReference type="ARBA" id="ARBA00004496"/>
    </source>
</evidence>
<dbReference type="Pfam" id="PF17216">
    <property type="entry name" value="Rrp44_CSD1"/>
    <property type="match status" value="1"/>
</dbReference>
<keyword evidence="8" id="KW-0378">Hydrolase</keyword>
<dbReference type="EMBL" id="BNCP01000014">
    <property type="protein sequence ID" value="GIL78961.1"/>
    <property type="molecule type" value="Genomic_DNA"/>
</dbReference>
<dbReference type="PANTHER" id="PTHR23355:SF35">
    <property type="entry name" value="EXOSOME COMPLEX EXONUCLEASE RRP44"/>
    <property type="match status" value="1"/>
</dbReference>
<evidence type="ECO:0000256" key="9">
    <source>
        <dbReference type="ARBA" id="ARBA00022835"/>
    </source>
</evidence>
<dbReference type="CDD" id="cd09862">
    <property type="entry name" value="PIN_Rrp44-like"/>
    <property type="match status" value="1"/>
</dbReference>
<evidence type="ECO:0000256" key="10">
    <source>
        <dbReference type="ARBA" id="ARBA00022839"/>
    </source>
</evidence>
<dbReference type="SUPFAM" id="SSF50249">
    <property type="entry name" value="Nucleic acid-binding proteins"/>
    <property type="match status" value="3"/>
</dbReference>
<keyword evidence="10" id="KW-0269">Exonuclease</keyword>
<keyword evidence="11" id="KW-0460">Magnesium</keyword>
<keyword evidence="5" id="KW-0963">Cytoplasm</keyword>
<evidence type="ECO:0000256" key="6">
    <source>
        <dbReference type="ARBA" id="ARBA00022552"/>
    </source>
</evidence>
<dbReference type="GO" id="GO:0006364">
    <property type="term" value="P:rRNA processing"/>
    <property type="evidence" value="ECO:0007669"/>
    <property type="project" value="UniProtKB-KW"/>
</dbReference>
<evidence type="ECO:0000259" key="17">
    <source>
        <dbReference type="SMART" id="SM00955"/>
    </source>
</evidence>
<keyword evidence="13" id="KW-0539">Nucleus</keyword>
<dbReference type="Gene3D" id="2.40.50.140">
    <property type="entry name" value="Nucleic acid-binding proteins"/>
    <property type="match status" value="1"/>
</dbReference>
<dbReference type="GO" id="GO:0019899">
    <property type="term" value="F:enzyme binding"/>
    <property type="evidence" value="ECO:0007669"/>
    <property type="project" value="UniProtKB-ARBA"/>
</dbReference>
<feature type="compositionally biased region" description="Acidic residues" evidence="15">
    <location>
        <begin position="344"/>
        <end position="355"/>
    </location>
</feature>
<dbReference type="GO" id="GO:0004519">
    <property type="term" value="F:endonuclease activity"/>
    <property type="evidence" value="ECO:0007669"/>
    <property type="project" value="TreeGrafter"/>
</dbReference>
<evidence type="ECO:0000256" key="14">
    <source>
        <dbReference type="RuleBase" id="RU003901"/>
    </source>
</evidence>
<keyword evidence="7" id="KW-0540">Nuclease</keyword>
<evidence type="ECO:0000256" key="1">
    <source>
        <dbReference type="ARBA" id="ARBA00001946"/>
    </source>
</evidence>
<organism evidence="18 20">
    <name type="scientific">Volvox reticuliferus</name>
    <dbReference type="NCBI Taxonomy" id="1737510"/>
    <lineage>
        <taxon>Eukaryota</taxon>
        <taxon>Viridiplantae</taxon>
        <taxon>Chlorophyta</taxon>
        <taxon>core chlorophytes</taxon>
        <taxon>Chlorophyceae</taxon>
        <taxon>CS clade</taxon>
        <taxon>Chlamydomonadales</taxon>
        <taxon>Volvocaceae</taxon>
        <taxon>Volvox</taxon>
    </lineage>
</organism>
<feature type="domain" description="PIN" evidence="16">
    <location>
        <begin position="52"/>
        <end position="166"/>
    </location>
</feature>
<dbReference type="InterPro" id="IPR041505">
    <property type="entry name" value="Dis3_CSD2"/>
</dbReference>
<dbReference type="GO" id="GO:0071031">
    <property type="term" value="P:nuclear mRNA surveillance of mRNA 3'-end processing"/>
    <property type="evidence" value="ECO:0007669"/>
    <property type="project" value="TreeGrafter"/>
</dbReference>
<dbReference type="Proteomes" id="UP000747110">
    <property type="component" value="Unassembled WGS sequence"/>
</dbReference>
<evidence type="ECO:0000256" key="5">
    <source>
        <dbReference type="ARBA" id="ARBA00022490"/>
    </source>
</evidence>
<evidence type="ECO:0000313" key="19">
    <source>
        <dbReference type="EMBL" id="GIL93826.1"/>
    </source>
</evidence>
<comment type="cofactor">
    <cofactor evidence="1">
        <name>Mg(2+)</name>
        <dbReference type="ChEBI" id="CHEBI:18420"/>
    </cofactor>
</comment>
<dbReference type="FunFam" id="2.40.50.700:FF:000004">
    <property type="entry name" value="Exosome complex exonuclease RRP44 homolog A"/>
    <property type="match status" value="1"/>
</dbReference>
<dbReference type="Pfam" id="PF00773">
    <property type="entry name" value="RNB"/>
    <property type="match status" value="1"/>
</dbReference>
<dbReference type="GO" id="GO:0016075">
    <property type="term" value="P:rRNA catabolic process"/>
    <property type="evidence" value="ECO:0007669"/>
    <property type="project" value="TreeGrafter"/>
</dbReference>
<dbReference type="InterPro" id="IPR033771">
    <property type="entry name" value="Rrp44_CSD1"/>
</dbReference>